<evidence type="ECO:0000256" key="2">
    <source>
        <dbReference type="SAM" id="SignalP"/>
    </source>
</evidence>
<dbReference type="Gene3D" id="1.10.10.10">
    <property type="entry name" value="Winged helix-like DNA-binding domain superfamily/Winged helix DNA-binding domain"/>
    <property type="match status" value="2"/>
</dbReference>
<evidence type="ECO:0000313" key="4">
    <source>
        <dbReference type="EMBL" id="NLD32289.1"/>
    </source>
</evidence>
<evidence type="ECO:0000259" key="3">
    <source>
        <dbReference type="Pfam" id="PF07553"/>
    </source>
</evidence>
<feature type="region of interest" description="Disordered" evidence="1">
    <location>
        <begin position="20"/>
        <end position="75"/>
    </location>
</feature>
<feature type="domain" description="Putative host cell surface-exposed lipoprotein Ltp-like HTH region" evidence="3">
    <location>
        <begin position="73"/>
        <end position="116"/>
    </location>
</feature>
<proteinExistence type="predicted"/>
<name>A0A847D639_9LACT</name>
<dbReference type="InterPro" id="IPR011434">
    <property type="entry name" value="Ltp-like_HTH"/>
</dbReference>
<feature type="chain" id="PRO_5038823437" description="Putative host cell surface-exposed lipoprotein Ltp-like HTH region domain-containing protein" evidence="2">
    <location>
        <begin position="19"/>
        <end position="166"/>
    </location>
</feature>
<dbReference type="PROSITE" id="PS51257">
    <property type="entry name" value="PROKAR_LIPOPROTEIN"/>
    <property type="match status" value="1"/>
</dbReference>
<dbReference type="Proteomes" id="UP000589373">
    <property type="component" value="Unassembled WGS sequence"/>
</dbReference>
<dbReference type="InterPro" id="IPR036388">
    <property type="entry name" value="WH-like_DNA-bd_sf"/>
</dbReference>
<organism evidence="4 5">
    <name type="scientific">Trichococcus flocculiformis</name>
    <dbReference type="NCBI Taxonomy" id="82803"/>
    <lineage>
        <taxon>Bacteria</taxon>
        <taxon>Bacillati</taxon>
        <taxon>Bacillota</taxon>
        <taxon>Bacilli</taxon>
        <taxon>Lactobacillales</taxon>
        <taxon>Carnobacteriaceae</taxon>
        <taxon>Trichococcus</taxon>
    </lineage>
</organism>
<evidence type="ECO:0000313" key="5">
    <source>
        <dbReference type="Proteomes" id="UP000589373"/>
    </source>
</evidence>
<evidence type="ECO:0000256" key="1">
    <source>
        <dbReference type="SAM" id="MobiDB-lite"/>
    </source>
</evidence>
<dbReference type="AlphaFoldDB" id="A0A847D639"/>
<comment type="caution">
    <text evidence="4">The sequence shown here is derived from an EMBL/GenBank/DDBJ whole genome shotgun (WGS) entry which is preliminary data.</text>
</comment>
<dbReference type="EMBL" id="JAAZCD010000193">
    <property type="protein sequence ID" value="NLD32289.1"/>
    <property type="molecule type" value="Genomic_DNA"/>
</dbReference>
<dbReference type="Pfam" id="PF07553">
    <property type="entry name" value="Lipoprotein_Ltp"/>
    <property type="match status" value="2"/>
</dbReference>
<feature type="compositionally biased region" description="Basic and acidic residues" evidence="1">
    <location>
        <begin position="40"/>
        <end position="60"/>
    </location>
</feature>
<keyword evidence="2" id="KW-0732">Signal</keyword>
<sequence length="166" mass="18721">MKRLFALLILAFLLTACGGEGETTESAASEVTTEPVTEAATEKPKTEKLKTEKPKTEKPQTEAPETEGSATREQKAALKKAENYLDLMAFSDEGLREQLAFEDFPQDAIDYAMENIMVDWNEQARKKAEDYLQLDMGMSDQSLYDQLIFEGFSEEQVQYAMDNLPE</sequence>
<protein>
    <recommendedName>
        <fullName evidence="3">Putative host cell surface-exposed lipoprotein Ltp-like HTH region domain-containing protein</fullName>
    </recommendedName>
</protein>
<accession>A0A847D639</accession>
<feature type="domain" description="Putative host cell surface-exposed lipoprotein Ltp-like HTH region" evidence="3">
    <location>
        <begin position="119"/>
        <end position="164"/>
    </location>
</feature>
<feature type="signal peptide" evidence="2">
    <location>
        <begin position="1"/>
        <end position="18"/>
    </location>
</feature>
<gene>
    <name evidence="4" type="ORF">GX662_08535</name>
</gene>
<reference evidence="4 5" key="1">
    <citation type="journal article" date="2020" name="Biotechnol. Biofuels">
        <title>New insights from the biogas microbiome by comprehensive genome-resolved metagenomics of nearly 1600 species originating from multiple anaerobic digesters.</title>
        <authorList>
            <person name="Campanaro S."/>
            <person name="Treu L."/>
            <person name="Rodriguez-R L.M."/>
            <person name="Kovalovszki A."/>
            <person name="Ziels R.M."/>
            <person name="Maus I."/>
            <person name="Zhu X."/>
            <person name="Kougias P.G."/>
            <person name="Basile A."/>
            <person name="Luo G."/>
            <person name="Schluter A."/>
            <person name="Konstantinidis K.T."/>
            <person name="Angelidaki I."/>
        </authorList>
    </citation>
    <scope>NUCLEOTIDE SEQUENCE [LARGE SCALE GENOMIC DNA]</scope>
    <source>
        <strain evidence="4">AS07pgkLD_105</strain>
    </source>
</reference>
<dbReference type="RefSeq" id="WP_276646727.1">
    <property type="nucleotide sequence ID" value="NZ_JAAZCD010000193.1"/>
</dbReference>
<feature type="compositionally biased region" description="Low complexity" evidence="1">
    <location>
        <begin position="24"/>
        <end position="39"/>
    </location>
</feature>